<evidence type="ECO:0000259" key="7">
    <source>
        <dbReference type="Pfam" id="PF02627"/>
    </source>
</evidence>
<feature type="disulfide bond" evidence="6">
    <location>
        <begin position="130"/>
        <end position="133"/>
    </location>
</feature>
<gene>
    <name evidence="6" type="primary">ahpD</name>
    <name evidence="8" type="ORF">I6I10_04695</name>
    <name evidence="9" type="ORF">I6J21_10870</name>
</gene>
<evidence type="ECO:0000256" key="1">
    <source>
        <dbReference type="ARBA" id="ARBA00022559"/>
    </source>
</evidence>
<feature type="domain" description="Carboxymuconolactone decarboxylase-like" evidence="7">
    <location>
        <begin position="94"/>
        <end position="167"/>
    </location>
</feature>
<dbReference type="SUPFAM" id="SSF69118">
    <property type="entry name" value="AhpD-like"/>
    <property type="match status" value="1"/>
</dbReference>
<keyword evidence="5 6" id="KW-0676">Redox-active center</keyword>
<feature type="active site" description="Proton donor" evidence="6">
    <location>
        <position position="130"/>
    </location>
</feature>
<evidence type="ECO:0000313" key="9">
    <source>
        <dbReference type="EMBL" id="QRP70250.1"/>
    </source>
</evidence>
<dbReference type="Pfam" id="PF02627">
    <property type="entry name" value="CMD"/>
    <property type="match status" value="1"/>
</dbReference>
<dbReference type="InterPro" id="IPR003779">
    <property type="entry name" value="CMD-like"/>
</dbReference>
<keyword evidence="3 6" id="KW-0560">Oxidoreductase</keyword>
<dbReference type="AlphaFoldDB" id="A0A7T4EH00"/>
<comment type="subunit">
    <text evidence="6">Homotrimer.</text>
</comment>
<dbReference type="Gene3D" id="1.20.1290.10">
    <property type="entry name" value="AhpD-like"/>
    <property type="match status" value="1"/>
</dbReference>
<feature type="active site" description="Cysteine sulfenic acid (-SOH) intermediate" evidence="6">
    <location>
        <position position="133"/>
    </location>
</feature>
<evidence type="ECO:0000256" key="2">
    <source>
        <dbReference type="ARBA" id="ARBA00022862"/>
    </source>
</evidence>
<dbReference type="GO" id="GO:0045454">
    <property type="term" value="P:cell redox homeostasis"/>
    <property type="evidence" value="ECO:0007669"/>
    <property type="project" value="TreeGrafter"/>
</dbReference>
<dbReference type="PANTHER" id="PTHR33930">
    <property type="entry name" value="ALKYL HYDROPEROXIDE REDUCTASE AHPD"/>
    <property type="match status" value="1"/>
</dbReference>
<evidence type="ECO:0000256" key="6">
    <source>
        <dbReference type="HAMAP-Rule" id="MF_01676"/>
    </source>
</evidence>
<keyword evidence="1 6" id="KW-0575">Peroxidase</keyword>
<protein>
    <recommendedName>
        <fullName evidence="6">Alkyl hydroperoxide reductase AhpD</fullName>
        <ecNumber evidence="6">1.11.1.28</ecNumber>
    </recommendedName>
    <alternativeName>
        <fullName evidence="6">Alkylhydroperoxidase AhpD</fullName>
    </alternativeName>
</protein>
<accession>A0A7T4EH00</accession>
<dbReference type="Proteomes" id="UP000596145">
    <property type="component" value="Chromosome"/>
</dbReference>
<dbReference type="GO" id="GO:0051920">
    <property type="term" value="F:peroxiredoxin activity"/>
    <property type="evidence" value="ECO:0007669"/>
    <property type="project" value="InterPro"/>
</dbReference>
<keyword evidence="2 6" id="KW-0049">Antioxidant</keyword>
<comment type="function">
    <text evidence="6">Antioxidant protein with alkyl hydroperoxidase activity. Required for the reduction of the AhpC active site cysteine residues and for the regeneration of the AhpC enzyme activity.</text>
</comment>
<evidence type="ECO:0000313" key="10">
    <source>
        <dbReference type="Proteomes" id="UP000596145"/>
    </source>
</evidence>
<dbReference type="GO" id="GO:0032843">
    <property type="term" value="F:hydroperoxide reductase activity"/>
    <property type="evidence" value="ECO:0007669"/>
    <property type="project" value="InterPro"/>
</dbReference>
<evidence type="ECO:0000313" key="8">
    <source>
        <dbReference type="EMBL" id="QQB47209.1"/>
    </source>
</evidence>
<organism evidence="8 10">
    <name type="scientific">Corynebacterium glucuronolyticum</name>
    <dbReference type="NCBI Taxonomy" id="39791"/>
    <lineage>
        <taxon>Bacteria</taxon>
        <taxon>Bacillati</taxon>
        <taxon>Actinomycetota</taxon>
        <taxon>Actinomycetes</taxon>
        <taxon>Mycobacteriales</taxon>
        <taxon>Corynebacteriaceae</taxon>
        <taxon>Corynebacterium</taxon>
    </lineage>
</organism>
<dbReference type="OrthoDB" id="9801997at2"/>
<reference evidence="8 10" key="1">
    <citation type="submission" date="2020-12" db="EMBL/GenBank/DDBJ databases">
        <title>FDA dAtabase for Regulatory Grade micrObial Sequences (FDA-ARGOS): Supporting development and validation of Infectious Disease Dx tests.</title>
        <authorList>
            <person name="Sproer C."/>
            <person name="Gronow S."/>
            <person name="Severitt S."/>
            <person name="Schroder I."/>
            <person name="Tallon L."/>
            <person name="Sadzewicz L."/>
            <person name="Zhao X."/>
            <person name="Boylan J."/>
            <person name="Ott S."/>
            <person name="Bowen H."/>
            <person name="Vavikolanu K."/>
            <person name="Mehta A."/>
            <person name="Aluvathingal J."/>
            <person name="Nadendla S."/>
            <person name="Lowell S."/>
            <person name="Myers T."/>
            <person name="Yan Y."/>
            <person name="Sichtig H."/>
        </authorList>
    </citation>
    <scope>NUCLEOTIDE SEQUENCE [LARGE SCALE GENOMIC DNA]</scope>
    <source>
        <strain evidence="8 10">FDAARGOS_1053</strain>
        <strain evidence="9">FDAARGOS_1191</strain>
    </source>
</reference>
<dbReference type="NCBIfam" id="TIGR00778">
    <property type="entry name" value="ahpD_dom"/>
    <property type="match status" value="1"/>
</dbReference>
<proteinExistence type="inferred from homology"/>
<name>A0A7T4EH00_9CORY</name>
<dbReference type="EC" id="1.11.1.28" evidence="6"/>
<sequence>MAIENLKNALPEYAKDLKLNLSSLTRSKELSEQQLWGSMLAAAAATRNAQVFKEIREEAAEHLSEEAMNAASMSASIMGMNNIAYRAQEFLPDEYATIRMGLRQNGMAKPGVDKVDFELWNIAVSVINGCGRCTAAHEHTVREEGLKEAQVWEAVKVAATLQGIAQALFIESAK</sequence>
<feature type="disulfide bond" description="Interchain (with AhpC); in linked form" evidence="6">
    <location>
        <position position="133"/>
    </location>
</feature>
<dbReference type="RefSeq" id="WP_005393661.1">
    <property type="nucleotide sequence ID" value="NZ_CP066007.1"/>
</dbReference>
<dbReference type="InterPro" id="IPR004675">
    <property type="entry name" value="AhpD_core"/>
</dbReference>
<dbReference type="Proteomes" id="UP000617681">
    <property type="component" value="Chromosome"/>
</dbReference>
<dbReference type="GO" id="GO:0006979">
    <property type="term" value="P:response to oxidative stress"/>
    <property type="evidence" value="ECO:0007669"/>
    <property type="project" value="InterPro"/>
</dbReference>
<keyword evidence="4 6" id="KW-1015">Disulfide bond</keyword>
<dbReference type="PANTHER" id="PTHR33930:SF7">
    <property type="entry name" value="ALKYL HYDROPEROXIDE REDUCTASE AHPD"/>
    <property type="match status" value="1"/>
</dbReference>
<comment type="catalytic activity">
    <reaction evidence="6">
        <text>N(6)-[(R)-dihydrolipoyl]-L-lysyl-[lipoyl-carrier protein] + a hydroperoxide = N(6)-[(R)-lipoyl]-L-lysyl-[lipoyl-carrier protein] + an alcohol + H2O</text>
        <dbReference type="Rhea" id="RHEA:62636"/>
        <dbReference type="Rhea" id="RHEA-COMP:10502"/>
        <dbReference type="Rhea" id="RHEA-COMP:16355"/>
        <dbReference type="ChEBI" id="CHEBI:15377"/>
        <dbReference type="ChEBI" id="CHEBI:30879"/>
        <dbReference type="ChEBI" id="CHEBI:35924"/>
        <dbReference type="ChEBI" id="CHEBI:83099"/>
        <dbReference type="ChEBI" id="CHEBI:83100"/>
        <dbReference type="EC" id="1.11.1.28"/>
    </reaction>
</comment>
<dbReference type="EMBL" id="CP069534">
    <property type="protein sequence ID" value="QRP70250.1"/>
    <property type="molecule type" value="Genomic_DNA"/>
</dbReference>
<evidence type="ECO:0000256" key="3">
    <source>
        <dbReference type="ARBA" id="ARBA00023002"/>
    </source>
</evidence>
<dbReference type="GO" id="GO:0015036">
    <property type="term" value="F:disulfide oxidoreductase activity"/>
    <property type="evidence" value="ECO:0007669"/>
    <property type="project" value="TreeGrafter"/>
</dbReference>
<dbReference type="EMBL" id="CP066007">
    <property type="protein sequence ID" value="QQB47209.1"/>
    <property type="molecule type" value="Genomic_DNA"/>
</dbReference>
<dbReference type="GeneID" id="92760973"/>
<evidence type="ECO:0000256" key="5">
    <source>
        <dbReference type="ARBA" id="ARBA00023284"/>
    </source>
</evidence>
<dbReference type="HAMAP" id="MF_01676">
    <property type="entry name" value="AhpD"/>
    <property type="match status" value="1"/>
</dbReference>
<evidence type="ECO:0000256" key="4">
    <source>
        <dbReference type="ARBA" id="ARBA00023157"/>
    </source>
</evidence>
<dbReference type="InterPro" id="IPR029032">
    <property type="entry name" value="AhpD-like"/>
</dbReference>
<dbReference type="InterPro" id="IPR004674">
    <property type="entry name" value="AhpD"/>
</dbReference>
<comment type="similarity">
    <text evidence="6">Belongs to the AhpD family.</text>
</comment>
<dbReference type="NCBIfam" id="TIGR00777">
    <property type="entry name" value="ahpD"/>
    <property type="match status" value="1"/>
</dbReference>